<dbReference type="GO" id="GO:0006355">
    <property type="term" value="P:regulation of DNA-templated transcription"/>
    <property type="evidence" value="ECO:0007669"/>
    <property type="project" value="TreeGrafter"/>
</dbReference>
<feature type="region of interest" description="Disordered" evidence="1">
    <location>
        <begin position="270"/>
        <end position="334"/>
    </location>
</feature>
<organism evidence="3">
    <name type="scientific">Scylla olivacea</name>
    <name type="common">Orange mud crab</name>
    <name type="synonym">Cancer olivacea</name>
    <dbReference type="NCBI Taxonomy" id="85551"/>
    <lineage>
        <taxon>Eukaryota</taxon>
        <taxon>Metazoa</taxon>
        <taxon>Ecdysozoa</taxon>
        <taxon>Arthropoda</taxon>
        <taxon>Crustacea</taxon>
        <taxon>Multicrustacea</taxon>
        <taxon>Malacostraca</taxon>
        <taxon>Eumalacostraca</taxon>
        <taxon>Eucarida</taxon>
        <taxon>Decapoda</taxon>
        <taxon>Pleocyemata</taxon>
        <taxon>Brachyura</taxon>
        <taxon>Eubrachyura</taxon>
        <taxon>Portunoidea</taxon>
        <taxon>Portunidae</taxon>
        <taxon>Portuninae</taxon>
        <taxon>Scylla</taxon>
    </lineage>
</organism>
<dbReference type="AlphaFoldDB" id="A0A0P4VZL9"/>
<feature type="compositionally biased region" description="Basic and acidic residues" evidence="1">
    <location>
        <begin position="136"/>
        <end position="147"/>
    </location>
</feature>
<dbReference type="Pfam" id="PF16794">
    <property type="entry name" value="fn3_4"/>
    <property type="match status" value="1"/>
</dbReference>
<feature type="compositionally biased region" description="Polar residues" evidence="1">
    <location>
        <begin position="104"/>
        <end position="113"/>
    </location>
</feature>
<evidence type="ECO:0000259" key="2">
    <source>
        <dbReference type="PROSITE" id="PS50853"/>
    </source>
</evidence>
<dbReference type="PANTHER" id="PTHR23210">
    <property type="entry name" value="ACTIVATING TRANSCRIPTION FACTOR 7 INTERACTING PROTEIN"/>
    <property type="match status" value="1"/>
</dbReference>
<dbReference type="PANTHER" id="PTHR23210:SF26">
    <property type="entry name" value="ACTIVATING TRANSCRIPTION FACTOR 7-INTERACTING PROTEIN 1"/>
    <property type="match status" value="1"/>
</dbReference>
<dbReference type="SUPFAM" id="SSF49265">
    <property type="entry name" value="Fibronectin type III"/>
    <property type="match status" value="1"/>
</dbReference>
<name>A0A0P4VZL9_SCYOL</name>
<feature type="compositionally biased region" description="Low complexity" evidence="1">
    <location>
        <begin position="38"/>
        <end position="55"/>
    </location>
</feature>
<accession>A0A0P4VZL9</accession>
<dbReference type="GO" id="GO:0005634">
    <property type="term" value="C:nucleus"/>
    <property type="evidence" value="ECO:0007669"/>
    <property type="project" value="TreeGrafter"/>
</dbReference>
<feature type="compositionally biased region" description="Low complexity" evidence="1">
    <location>
        <begin position="66"/>
        <end position="98"/>
    </location>
</feature>
<dbReference type="InterPro" id="IPR026085">
    <property type="entry name" value="ATF7-int"/>
</dbReference>
<feature type="compositionally biased region" description="Low complexity" evidence="1">
    <location>
        <begin position="176"/>
        <end position="194"/>
    </location>
</feature>
<feature type="compositionally biased region" description="Low complexity" evidence="1">
    <location>
        <begin position="697"/>
        <end position="719"/>
    </location>
</feature>
<feature type="compositionally biased region" description="Basic and acidic residues" evidence="1">
    <location>
        <begin position="318"/>
        <end position="334"/>
    </location>
</feature>
<feature type="compositionally biased region" description="Polar residues" evidence="1">
    <location>
        <begin position="56"/>
        <end position="65"/>
    </location>
</feature>
<feature type="domain" description="Fibronectin type-III" evidence="2">
    <location>
        <begin position="743"/>
        <end position="845"/>
    </location>
</feature>
<dbReference type="CDD" id="cd00063">
    <property type="entry name" value="FN3"/>
    <property type="match status" value="1"/>
</dbReference>
<evidence type="ECO:0000313" key="3">
    <source>
        <dbReference type="EMBL" id="JAI61521.1"/>
    </source>
</evidence>
<feature type="region of interest" description="Disordered" evidence="1">
    <location>
        <begin position="1"/>
        <end position="227"/>
    </location>
</feature>
<feature type="compositionally biased region" description="Low complexity" evidence="1">
    <location>
        <begin position="273"/>
        <end position="291"/>
    </location>
</feature>
<sequence length="845" mass="88638">MKDPDTAGAPMISVPAGVLKEFMSPANSRTPTPPPPASSSTNVTTTSTDTTVLSPAQSPSLATSITNGPGTPNSTNTNNGIVKSRTPTPTPTSRTASPVLTLPISKNSITLRSATAPIHINGKMEVKDDEEEEDKDEKNNITMKKEEVEESMDSTEVKNETSSSMVNGTASPQPPSSVSSTASASSPSPAQVTVGVKRPSEDEDNKPDLKKVRVVSSHNKHGFKNRNITVKEVNKALDLESKKIQEANKWNNQSLVTLSRIKNGIAVLNGEKPASTDSPSHSPSSTPSPLSAVVQEGEDTANPNPPEQTPVPIQEQDSADKENQKSTRGKETRLTKNGLKDAILRVFSDNTLYGSELGNLKQMCEKLTSTLESNMRKVAQFHKEIEDLRKVTTRLAAEHQARKGQYVAPIRIKRSVGIQAAPHIINKGIMHASVSGGNIKTIAPRTSNMVGVLPSSVGQNLVPGSTLGIITTSAGIAKPGTLTGIPTGTPVLPGGTPANLGTAVRAPNGQIMMMAPAATMQPLARPPGVNATTAVLPVAQGRVVRAPLGNLASVAPQAGPLIGTQRPILIQNDKGAAAAPTLQTTLPAGRSGGVIDLTDEDEGAKGVVNRNSLVPKPGALVKVPTTATAQLVPLQAGGVGQVVLLPNTSGGQPTTALIVSQVSTGQSLESIGNPAVAQARMSTVVNHTSSTARVQGTTPPATVRSTPTTPSPTTTIPSTQMRHPAPLPKTPFQQVGGISKKLPPQPTLKLSHKDSSIVLSWTMAKTEDHETIASYQLYAYQEGAAPPSANLWKKVGSVKALELPMACTLTQFMPGHVYHFAVRAVDTKSRLGPFSEPRSIRLDKK</sequence>
<dbReference type="GO" id="GO:0005667">
    <property type="term" value="C:transcription regulator complex"/>
    <property type="evidence" value="ECO:0007669"/>
    <property type="project" value="TreeGrafter"/>
</dbReference>
<dbReference type="PROSITE" id="PS50853">
    <property type="entry name" value="FN3"/>
    <property type="match status" value="1"/>
</dbReference>
<dbReference type="EMBL" id="GDRN01084304">
    <property type="protein sequence ID" value="JAI61521.1"/>
    <property type="molecule type" value="Transcribed_RNA"/>
</dbReference>
<dbReference type="InterPro" id="IPR056565">
    <property type="entry name" value="Fn3_ATF7IP"/>
</dbReference>
<protein>
    <recommendedName>
        <fullName evidence="2">Fibronectin type-III domain-containing protein</fullName>
    </recommendedName>
</protein>
<evidence type="ECO:0000256" key="1">
    <source>
        <dbReference type="SAM" id="MobiDB-lite"/>
    </source>
</evidence>
<feature type="region of interest" description="Disordered" evidence="1">
    <location>
        <begin position="688"/>
        <end position="725"/>
    </location>
</feature>
<dbReference type="Gene3D" id="2.60.40.10">
    <property type="entry name" value="Immunoglobulins"/>
    <property type="match status" value="1"/>
</dbReference>
<proteinExistence type="predicted"/>
<dbReference type="InterPro" id="IPR036116">
    <property type="entry name" value="FN3_sf"/>
</dbReference>
<dbReference type="GO" id="GO:0003712">
    <property type="term" value="F:transcription coregulator activity"/>
    <property type="evidence" value="ECO:0007669"/>
    <property type="project" value="TreeGrafter"/>
</dbReference>
<dbReference type="InterPro" id="IPR013783">
    <property type="entry name" value="Ig-like_fold"/>
</dbReference>
<dbReference type="InterPro" id="IPR003961">
    <property type="entry name" value="FN3_dom"/>
</dbReference>
<reference evidence="3" key="1">
    <citation type="submission" date="2015-09" db="EMBL/GenBank/DDBJ databases">
        <title>Scylla olivacea transcriptome.</title>
        <authorList>
            <person name="Ikhwanuddin M."/>
        </authorList>
    </citation>
    <scope>NUCLEOTIDE SEQUENCE</scope>
</reference>